<dbReference type="AlphaFoldDB" id="D2RRI5"/>
<proteinExistence type="predicted"/>
<reference evidence="2 3" key="1">
    <citation type="journal article" date="2010" name="Stand. Genomic Sci.">
        <title>Complete genome sequence of Haloterrigena turkmenica type strain (4k).</title>
        <authorList>
            <person name="Saunders E."/>
            <person name="Tindall B.J."/>
            <person name="Fahnrich R."/>
            <person name="Lapidus A."/>
            <person name="Copeland A."/>
            <person name="Del Rio T.G."/>
            <person name="Lucas S."/>
            <person name="Chen F."/>
            <person name="Tice H."/>
            <person name="Cheng J.F."/>
            <person name="Han C."/>
            <person name="Detter J.C."/>
            <person name="Bruce D."/>
            <person name="Goodwin L."/>
            <person name="Chain P."/>
            <person name="Pitluck S."/>
            <person name="Pati A."/>
            <person name="Ivanova N."/>
            <person name="Mavromatis K."/>
            <person name="Chen A."/>
            <person name="Palaniappan K."/>
            <person name="Land M."/>
            <person name="Hauser L."/>
            <person name="Chang Y.J."/>
            <person name="Jeffries C.D."/>
            <person name="Brettin T."/>
            <person name="Rohde M."/>
            <person name="Goker M."/>
            <person name="Bristow J."/>
            <person name="Eisen J.A."/>
            <person name="Markowitz V."/>
            <person name="Hugenholtz P."/>
            <person name="Klenk H.P."/>
            <person name="Kyrpides N.C."/>
        </authorList>
    </citation>
    <scope>NUCLEOTIDE SEQUENCE [LARGE SCALE GENOMIC DNA]</scope>
    <source>
        <strain evidence="3">ATCC 51198 / DSM 5511 / JCM 9101 / NCIMB 13204 / VKM B-1734 / 4k</strain>
    </source>
</reference>
<sequence length="258" mass="26366">MRRAPCASFLALVRPRNAVSGVGRGLLRGTDEALYCEFRRPCRRGVTPRVHHDRSPAVHPGVDGATTADDDESGPGGHRAGDRSPAEHGPDGPERDAVAGDGPAAGPRDDEVDDAGVSGPAVHPVDDAELSAGSRGRRAGHGASDGEGNAGRRPAGDGNGPADGAGRTANGAREPGRGPAGNDRRHAADGNEQSPDGRPAAERTADGRPAIRRSDGWPVEPTGDRRSDDQPTDGRPADGKPATRPLESGDGRSLTADG</sequence>
<keyword evidence="3" id="KW-1185">Reference proteome</keyword>
<dbReference type="KEGG" id="htu:Htur_1660"/>
<dbReference type="Proteomes" id="UP000001903">
    <property type="component" value="Chromosome"/>
</dbReference>
<gene>
    <name evidence="2" type="ordered locus">Htur_1660</name>
</gene>
<dbReference type="eggNOG" id="arCOG03730">
    <property type="taxonomic scope" value="Archaea"/>
</dbReference>
<accession>D2RRI5</accession>
<name>D2RRI5_HALTV</name>
<evidence type="ECO:0000313" key="3">
    <source>
        <dbReference type="Proteomes" id="UP000001903"/>
    </source>
</evidence>
<protein>
    <submittedName>
        <fullName evidence="2">Uncharacterized protein</fullName>
    </submittedName>
</protein>
<dbReference type="HOGENOM" id="CLU_1076083_0_0_2"/>
<evidence type="ECO:0000256" key="1">
    <source>
        <dbReference type="SAM" id="MobiDB-lite"/>
    </source>
</evidence>
<feature type="region of interest" description="Disordered" evidence="1">
    <location>
        <begin position="46"/>
        <end position="258"/>
    </location>
</feature>
<feature type="compositionally biased region" description="Basic and acidic residues" evidence="1">
    <location>
        <begin position="79"/>
        <end position="98"/>
    </location>
</feature>
<evidence type="ECO:0000313" key="2">
    <source>
        <dbReference type="EMBL" id="ADB60545.1"/>
    </source>
</evidence>
<organism evidence="2 3">
    <name type="scientific">Haloterrigena turkmenica (strain ATCC 51198 / DSM 5511 / JCM 9101 / NCIMB 13204 / VKM B-1734 / 4k)</name>
    <name type="common">Halococcus turkmenicus</name>
    <dbReference type="NCBI Taxonomy" id="543526"/>
    <lineage>
        <taxon>Archaea</taxon>
        <taxon>Methanobacteriati</taxon>
        <taxon>Methanobacteriota</taxon>
        <taxon>Stenosarchaea group</taxon>
        <taxon>Halobacteria</taxon>
        <taxon>Halobacteriales</taxon>
        <taxon>Natrialbaceae</taxon>
        <taxon>Haloterrigena</taxon>
    </lineage>
</organism>
<dbReference type="STRING" id="543526.Htur_1660"/>
<dbReference type="EMBL" id="CP001860">
    <property type="protein sequence ID" value="ADB60545.1"/>
    <property type="molecule type" value="Genomic_DNA"/>
</dbReference>